<evidence type="ECO:0000259" key="3">
    <source>
        <dbReference type="PROSITE" id="PS51471"/>
    </source>
</evidence>
<keyword evidence="2" id="KW-0408">Iron</keyword>
<evidence type="ECO:0000313" key="5">
    <source>
        <dbReference type="Proteomes" id="UP001152300"/>
    </source>
</evidence>
<comment type="similarity">
    <text evidence="1 2">Belongs to the iron/ascorbate-dependent oxidoreductase family.</text>
</comment>
<dbReference type="Gene3D" id="2.60.120.330">
    <property type="entry name" value="B-lactam Antibiotic, Isopenicillin N Synthase, Chain"/>
    <property type="match status" value="1"/>
</dbReference>
<comment type="caution">
    <text evidence="4">The sequence shown here is derived from an EMBL/GenBank/DDBJ whole genome shotgun (WGS) entry which is preliminary data.</text>
</comment>
<dbReference type="GO" id="GO:0016491">
    <property type="term" value="F:oxidoreductase activity"/>
    <property type="evidence" value="ECO:0007669"/>
    <property type="project" value="UniProtKB-KW"/>
</dbReference>
<dbReference type="InterPro" id="IPR027443">
    <property type="entry name" value="IPNS-like_sf"/>
</dbReference>
<gene>
    <name evidence="4" type="ORF">OCU04_007943</name>
</gene>
<dbReference type="EMBL" id="JAPEIS010000008">
    <property type="protein sequence ID" value="KAJ8064108.1"/>
    <property type="molecule type" value="Genomic_DNA"/>
</dbReference>
<evidence type="ECO:0000313" key="4">
    <source>
        <dbReference type="EMBL" id="KAJ8064108.1"/>
    </source>
</evidence>
<keyword evidence="2" id="KW-0479">Metal-binding</keyword>
<proteinExistence type="inferred from homology"/>
<sequence length="392" mass="43491">MRNRISINSTIATISSSNITMAATSIAQTGNIADENSRLAAQEIQDYLQSRLADTSGPPSFRSLHIIDLTPSFSSSLADRQEVAKKINEACTTVGFFYITGHGIPKSICDEVFKLCDRFFNELPQSSKDAIHIKNSDQFRGYEPASYSSANDFTTKETKEAFNWGYEYGLDPTGGDGKYVELDGTSAGGKNQWPNESEIPGFYKGIADYYGKILQLCKHLFRLFALSLSLPEDYFDPLVTHPGGIARLIKYRPSSNPKPLSALNEEEEIGLGAHSDYECFTLLLQDETPGLEVLSPDGKWVSAEPVEGGIVVNVADFLMRWTNGLYKSTIHRVVNRTAKTRYSVPLFFSINYDETIETLPSCVSEENPSKYPPITAGRYVLDRLAMTVPGKY</sequence>
<dbReference type="GO" id="GO:0044283">
    <property type="term" value="P:small molecule biosynthetic process"/>
    <property type="evidence" value="ECO:0007669"/>
    <property type="project" value="UniProtKB-ARBA"/>
</dbReference>
<evidence type="ECO:0000256" key="2">
    <source>
        <dbReference type="RuleBase" id="RU003682"/>
    </source>
</evidence>
<reference evidence="4" key="1">
    <citation type="submission" date="2022-11" db="EMBL/GenBank/DDBJ databases">
        <title>Genome Resource of Sclerotinia nivalis Strain SnTB1, a Plant Pathogen Isolated from American Ginseng.</title>
        <authorList>
            <person name="Fan S."/>
        </authorList>
    </citation>
    <scope>NUCLEOTIDE SEQUENCE</scope>
    <source>
        <strain evidence="4">SnTB1</strain>
    </source>
</reference>
<dbReference type="AlphaFoldDB" id="A0A9X0AN96"/>
<dbReference type="FunFam" id="2.60.120.330:FF:000047">
    <property type="entry name" value="Similar to oxidoreductase"/>
    <property type="match status" value="1"/>
</dbReference>
<dbReference type="GO" id="GO:0046872">
    <property type="term" value="F:metal ion binding"/>
    <property type="evidence" value="ECO:0007669"/>
    <property type="project" value="UniProtKB-KW"/>
</dbReference>
<dbReference type="PANTHER" id="PTHR47990">
    <property type="entry name" value="2-OXOGLUTARATE (2OG) AND FE(II)-DEPENDENT OXYGENASE SUPERFAMILY PROTEIN-RELATED"/>
    <property type="match status" value="1"/>
</dbReference>
<dbReference type="Pfam" id="PF14226">
    <property type="entry name" value="DIOX_N"/>
    <property type="match status" value="1"/>
</dbReference>
<evidence type="ECO:0000256" key="1">
    <source>
        <dbReference type="ARBA" id="ARBA00008056"/>
    </source>
</evidence>
<dbReference type="InterPro" id="IPR026992">
    <property type="entry name" value="DIOX_N"/>
</dbReference>
<dbReference type="InterPro" id="IPR044861">
    <property type="entry name" value="IPNS-like_FE2OG_OXY"/>
</dbReference>
<dbReference type="OrthoDB" id="288590at2759"/>
<keyword evidence="5" id="KW-1185">Reference proteome</keyword>
<organism evidence="4 5">
    <name type="scientific">Sclerotinia nivalis</name>
    <dbReference type="NCBI Taxonomy" id="352851"/>
    <lineage>
        <taxon>Eukaryota</taxon>
        <taxon>Fungi</taxon>
        <taxon>Dikarya</taxon>
        <taxon>Ascomycota</taxon>
        <taxon>Pezizomycotina</taxon>
        <taxon>Leotiomycetes</taxon>
        <taxon>Helotiales</taxon>
        <taxon>Sclerotiniaceae</taxon>
        <taxon>Sclerotinia</taxon>
    </lineage>
</organism>
<keyword evidence="2" id="KW-0560">Oxidoreductase</keyword>
<dbReference type="SUPFAM" id="SSF51197">
    <property type="entry name" value="Clavaminate synthase-like"/>
    <property type="match status" value="1"/>
</dbReference>
<name>A0A9X0AN96_9HELO</name>
<protein>
    <recommendedName>
        <fullName evidence="3">Fe2OG dioxygenase domain-containing protein</fullName>
    </recommendedName>
</protein>
<dbReference type="InterPro" id="IPR005123">
    <property type="entry name" value="Oxoglu/Fe-dep_dioxygenase_dom"/>
</dbReference>
<accession>A0A9X0AN96</accession>
<dbReference type="Pfam" id="PF03171">
    <property type="entry name" value="2OG-FeII_Oxy"/>
    <property type="match status" value="1"/>
</dbReference>
<dbReference type="InterPro" id="IPR050231">
    <property type="entry name" value="Iron_ascorbate_oxido_reductase"/>
</dbReference>
<dbReference type="PROSITE" id="PS51471">
    <property type="entry name" value="FE2OG_OXY"/>
    <property type="match status" value="1"/>
</dbReference>
<dbReference type="PRINTS" id="PR00682">
    <property type="entry name" value="IPNSYNTHASE"/>
</dbReference>
<dbReference type="Proteomes" id="UP001152300">
    <property type="component" value="Unassembled WGS sequence"/>
</dbReference>
<feature type="domain" description="Fe2OG dioxygenase" evidence="3">
    <location>
        <begin position="238"/>
        <end position="350"/>
    </location>
</feature>